<name>A0ABQ5NHQ5_9BACI</name>
<dbReference type="Proteomes" id="UP001065593">
    <property type="component" value="Unassembled WGS sequence"/>
</dbReference>
<reference evidence="3" key="1">
    <citation type="submission" date="2022-08" db="EMBL/GenBank/DDBJ databases">
        <title>Draft genome sequence of Lysinibacillus sp. strain KH24.</title>
        <authorList>
            <person name="Kanbe H."/>
            <person name="Itoh H."/>
        </authorList>
    </citation>
    <scope>NUCLEOTIDE SEQUENCE</scope>
    <source>
        <strain evidence="3">KH24</strain>
    </source>
</reference>
<dbReference type="PANTHER" id="PTHR46401">
    <property type="entry name" value="GLYCOSYLTRANSFERASE WBBK-RELATED"/>
    <property type="match status" value="1"/>
</dbReference>
<dbReference type="EMBL" id="BRZA01000001">
    <property type="protein sequence ID" value="GLC87886.1"/>
    <property type="molecule type" value="Genomic_DNA"/>
</dbReference>
<proteinExistence type="predicted"/>
<gene>
    <name evidence="3" type="ORF">LYSBPC_10130</name>
</gene>
<comment type="caution">
    <text evidence="3">The sequence shown here is derived from an EMBL/GenBank/DDBJ whole genome shotgun (WGS) entry which is preliminary data.</text>
</comment>
<dbReference type="Pfam" id="PF00534">
    <property type="entry name" value="Glycos_transf_1"/>
    <property type="match status" value="1"/>
</dbReference>
<dbReference type="PANTHER" id="PTHR46401:SF2">
    <property type="entry name" value="GLYCOSYLTRANSFERASE WBBK-RELATED"/>
    <property type="match status" value="1"/>
</dbReference>
<feature type="domain" description="Glycosyl transferase family 1" evidence="2">
    <location>
        <begin position="200"/>
        <end position="337"/>
    </location>
</feature>
<dbReference type="SUPFAM" id="SSF53756">
    <property type="entry name" value="UDP-Glycosyltransferase/glycogen phosphorylase"/>
    <property type="match status" value="1"/>
</dbReference>
<protein>
    <submittedName>
        <fullName evidence="3">Group 1 glycosyl transferase</fullName>
    </submittedName>
</protein>
<evidence type="ECO:0000313" key="4">
    <source>
        <dbReference type="Proteomes" id="UP001065593"/>
    </source>
</evidence>
<organism evidence="3 4">
    <name type="scientific">Lysinibacillus piscis</name>
    <dbReference type="NCBI Taxonomy" id="2518931"/>
    <lineage>
        <taxon>Bacteria</taxon>
        <taxon>Bacillati</taxon>
        <taxon>Bacillota</taxon>
        <taxon>Bacilli</taxon>
        <taxon>Bacillales</taxon>
        <taxon>Bacillaceae</taxon>
        <taxon>Lysinibacillus</taxon>
    </lineage>
</organism>
<dbReference type="Gene3D" id="3.40.50.2000">
    <property type="entry name" value="Glycogen Phosphorylase B"/>
    <property type="match status" value="2"/>
</dbReference>
<dbReference type="InterPro" id="IPR001296">
    <property type="entry name" value="Glyco_trans_1"/>
</dbReference>
<dbReference type="RefSeq" id="WP_264987601.1">
    <property type="nucleotide sequence ID" value="NZ_BRZA01000001.1"/>
</dbReference>
<evidence type="ECO:0000259" key="2">
    <source>
        <dbReference type="Pfam" id="PF00534"/>
    </source>
</evidence>
<keyword evidence="1 3" id="KW-0808">Transferase</keyword>
<evidence type="ECO:0000256" key="1">
    <source>
        <dbReference type="ARBA" id="ARBA00022679"/>
    </source>
</evidence>
<sequence length="369" mass="43162">MNKILIFDRMNSSEFPGGDTVQINAIKNFLVKHNYDVKISTDPLEDLSEYHYIFIFNLTNPLEAYVCMKACEKYNKPYILFPVYWNLDSLKMPIQFNLKMLVKMIIPNFLKSYIRALKFLKNNHEIIGSFQIKNKELFNINNCIRSILRKAFYVCPNSYAEWKHLNDNFELNQLNKNVKVIYNGIDLDRLRVIEQDDSIKAKYNLPENYICCVGGIGPRKNQLNLVKAANRGRINLVLIGKASYGYENYFKKVKSISRDNIYFLEQLPQEEVFKIMKSSIGHIQPSFIETPGLASLEAMVLDIPIIVSNTEPVKEYFKDIAVYCIPYEVENINECLLTFKNEIGKKDIQRYTGYNYDWNHVLKELETIL</sequence>
<keyword evidence="4" id="KW-1185">Reference proteome</keyword>
<evidence type="ECO:0000313" key="3">
    <source>
        <dbReference type="EMBL" id="GLC87886.1"/>
    </source>
</evidence>
<accession>A0ABQ5NHQ5</accession>
<dbReference type="GO" id="GO:0016740">
    <property type="term" value="F:transferase activity"/>
    <property type="evidence" value="ECO:0007669"/>
    <property type="project" value="UniProtKB-KW"/>
</dbReference>